<sequence length="238" mass="25277">MSANLSPRTPAAVLWDMDGTLIDSEPLWLDTEIAMLDRYSIELTDEVRNSLIGSGLRAAAQVFQELGVPLTADEIITEWKNGVIDRLRATAPQWRPGALELLSSLNAAGIPSGLVTMAVREIADTVMDLLPSDIAFASVLGGDEVQHEKPHPQPYLLGAAQLGVQIADCVALEDSINGLRSAHASGAVAIGIPHTIPLDGVPAHELWSTLAGVHADRLSERFRFHAGAVATTGRGELA</sequence>
<dbReference type="InterPro" id="IPR041492">
    <property type="entry name" value="HAD_2"/>
</dbReference>
<dbReference type="SFLD" id="SFLDG01129">
    <property type="entry name" value="C1.5:_HAD__Beta-PGM__Phosphata"/>
    <property type="match status" value="1"/>
</dbReference>
<dbReference type="EMBL" id="SNYA01000004">
    <property type="protein sequence ID" value="TDP92559.1"/>
    <property type="molecule type" value="Genomic_DNA"/>
</dbReference>
<reference evidence="1 2" key="1">
    <citation type="submission" date="2019-03" db="EMBL/GenBank/DDBJ databases">
        <title>Genomic analyses of the natural microbiome of Caenorhabditis elegans.</title>
        <authorList>
            <person name="Samuel B."/>
        </authorList>
    </citation>
    <scope>NUCLEOTIDE SEQUENCE [LARGE SCALE GENOMIC DNA]</scope>
    <source>
        <strain evidence="1 2">JUb18</strain>
    </source>
</reference>
<dbReference type="RefSeq" id="WP_243736055.1">
    <property type="nucleotide sequence ID" value="NZ_SNYA01000004.1"/>
</dbReference>
<dbReference type="InterPro" id="IPR023214">
    <property type="entry name" value="HAD_sf"/>
</dbReference>
<comment type="caution">
    <text evidence="1">The sequence shown here is derived from an EMBL/GenBank/DDBJ whole genome shotgun (WGS) entry which is preliminary data.</text>
</comment>
<dbReference type="InterPro" id="IPR036412">
    <property type="entry name" value="HAD-like_sf"/>
</dbReference>
<name>A0A4R6RZC8_9MICO</name>
<proteinExistence type="predicted"/>
<keyword evidence="1" id="KW-0378">Hydrolase</keyword>
<gene>
    <name evidence="1" type="ORF">EDF62_1773</name>
</gene>
<dbReference type="GO" id="GO:0016787">
    <property type="term" value="F:hydrolase activity"/>
    <property type="evidence" value="ECO:0007669"/>
    <property type="project" value="UniProtKB-KW"/>
</dbReference>
<protein>
    <submittedName>
        <fullName evidence="1">HAD superfamily hydrolase (TIGR01509 family)</fullName>
    </submittedName>
</protein>
<dbReference type="Pfam" id="PF13419">
    <property type="entry name" value="HAD_2"/>
    <property type="match status" value="1"/>
</dbReference>
<evidence type="ECO:0000313" key="2">
    <source>
        <dbReference type="Proteomes" id="UP000295601"/>
    </source>
</evidence>
<dbReference type="AlphaFoldDB" id="A0A4R6RZC8"/>
<dbReference type="Gene3D" id="1.10.150.240">
    <property type="entry name" value="Putative phosphatase, domain 2"/>
    <property type="match status" value="1"/>
</dbReference>
<evidence type="ECO:0000313" key="1">
    <source>
        <dbReference type="EMBL" id="TDP92559.1"/>
    </source>
</evidence>
<keyword evidence="2" id="KW-1185">Reference proteome</keyword>
<dbReference type="InterPro" id="IPR006439">
    <property type="entry name" value="HAD-SF_hydro_IA"/>
</dbReference>
<dbReference type="Gene3D" id="3.40.50.1000">
    <property type="entry name" value="HAD superfamily/HAD-like"/>
    <property type="match status" value="1"/>
</dbReference>
<dbReference type="InterPro" id="IPR023198">
    <property type="entry name" value="PGP-like_dom2"/>
</dbReference>
<dbReference type="PANTHER" id="PTHR18901">
    <property type="entry name" value="2-DEOXYGLUCOSE-6-PHOSPHATE PHOSPHATASE 2"/>
    <property type="match status" value="1"/>
</dbReference>
<dbReference type="CDD" id="cd07505">
    <property type="entry name" value="HAD_BPGM-like"/>
    <property type="match status" value="1"/>
</dbReference>
<dbReference type="SUPFAM" id="SSF56784">
    <property type="entry name" value="HAD-like"/>
    <property type="match status" value="1"/>
</dbReference>
<accession>A0A4R6RZC8</accession>
<dbReference type="SFLD" id="SFLDS00003">
    <property type="entry name" value="Haloacid_Dehalogenase"/>
    <property type="match status" value="1"/>
</dbReference>
<dbReference type="NCBIfam" id="TIGR01509">
    <property type="entry name" value="HAD-SF-IA-v3"/>
    <property type="match status" value="1"/>
</dbReference>
<dbReference type="Proteomes" id="UP000295601">
    <property type="component" value="Unassembled WGS sequence"/>
</dbReference>
<organism evidence="1 2">
    <name type="scientific">Leucobacter luti</name>
    <dbReference type="NCBI Taxonomy" id="340320"/>
    <lineage>
        <taxon>Bacteria</taxon>
        <taxon>Bacillati</taxon>
        <taxon>Actinomycetota</taxon>
        <taxon>Actinomycetes</taxon>
        <taxon>Micrococcales</taxon>
        <taxon>Microbacteriaceae</taxon>
        <taxon>Leucobacter</taxon>
    </lineage>
</organism>
<dbReference type="PANTHER" id="PTHR18901:SF38">
    <property type="entry name" value="PSEUDOURIDINE-5'-PHOSPHATASE"/>
    <property type="match status" value="1"/>
</dbReference>